<dbReference type="PANTHER" id="PTHR10815:SF5">
    <property type="entry name" value="METHYLATED-DNA--PROTEIN-CYSTEINE METHYLTRANSFERASE"/>
    <property type="match status" value="1"/>
</dbReference>
<keyword evidence="6" id="KW-0227">DNA damage</keyword>
<comment type="caution">
    <text evidence="10">The sequence shown here is derived from an EMBL/GenBank/DDBJ whole genome shotgun (WGS) entry which is preliminary data.</text>
</comment>
<keyword evidence="5 10" id="KW-0808">Transferase</keyword>
<dbReference type="AlphaFoldDB" id="A0A5C5XEJ4"/>
<comment type="catalytic activity">
    <reaction evidence="8">
        <text>a 6-O-methyl-2'-deoxyguanosine in DNA + L-cysteinyl-[protein] = S-methyl-L-cysteinyl-[protein] + a 2'-deoxyguanosine in DNA</text>
        <dbReference type="Rhea" id="RHEA:24000"/>
        <dbReference type="Rhea" id="RHEA-COMP:10131"/>
        <dbReference type="Rhea" id="RHEA-COMP:10132"/>
        <dbReference type="Rhea" id="RHEA-COMP:11367"/>
        <dbReference type="Rhea" id="RHEA-COMP:11368"/>
        <dbReference type="ChEBI" id="CHEBI:29950"/>
        <dbReference type="ChEBI" id="CHEBI:82612"/>
        <dbReference type="ChEBI" id="CHEBI:85445"/>
        <dbReference type="ChEBI" id="CHEBI:85448"/>
        <dbReference type="EC" id="2.1.1.63"/>
    </reaction>
</comment>
<evidence type="ECO:0000256" key="3">
    <source>
        <dbReference type="ARBA" id="ARBA00011918"/>
    </source>
</evidence>
<accession>A0A5C5XEJ4</accession>
<keyword evidence="11" id="KW-1185">Reference proteome</keyword>
<dbReference type="GO" id="GO:0032259">
    <property type="term" value="P:methylation"/>
    <property type="evidence" value="ECO:0007669"/>
    <property type="project" value="UniProtKB-KW"/>
</dbReference>
<dbReference type="EMBL" id="SJPG01000001">
    <property type="protein sequence ID" value="TWT61214.1"/>
    <property type="molecule type" value="Genomic_DNA"/>
</dbReference>
<sequence>MKTPLYFNAFESELGWCAIAGREETVSRVVIGCETRLQTEEYLQKQLKSQNVSFDIREENWFQECRVALQNYASGEPINLNVFTVDLNHLTRFQQKILRLVQKIPSGHLETYGKIATRSGHPGAARAVGGALSKNPVPLIIPCHRVVGSSGKLTGFTAPQGLTLKQRLLDLEQLAIA</sequence>
<gene>
    <name evidence="10" type="primary">ogt</name>
    <name evidence="10" type="ORF">Pan54_19490</name>
</gene>
<dbReference type="SUPFAM" id="SSF46767">
    <property type="entry name" value="Methylated DNA-protein cysteine methyltransferase, C-terminal domain"/>
    <property type="match status" value="1"/>
</dbReference>
<evidence type="ECO:0000313" key="10">
    <source>
        <dbReference type="EMBL" id="TWT61214.1"/>
    </source>
</evidence>
<dbReference type="Proteomes" id="UP000316095">
    <property type="component" value="Unassembled WGS sequence"/>
</dbReference>
<evidence type="ECO:0000256" key="8">
    <source>
        <dbReference type="ARBA" id="ARBA00049348"/>
    </source>
</evidence>
<evidence type="ECO:0000256" key="5">
    <source>
        <dbReference type="ARBA" id="ARBA00022679"/>
    </source>
</evidence>
<protein>
    <recommendedName>
        <fullName evidence="3">methylated-DNA--[protein]-cysteine S-methyltransferase</fullName>
        <ecNumber evidence="3">2.1.1.63</ecNumber>
    </recommendedName>
</protein>
<keyword evidence="4 10" id="KW-0489">Methyltransferase</keyword>
<name>A0A5C5XEJ4_9PLAN</name>
<evidence type="ECO:0000256" key="1">
    <source>
        <dbReference type="ARBA" id="ARBA00001286"/>
    </source>
</evidence>
<dbReference type="GO" id="GO:0006281">
    <property type="term" value="P:DNA repair"/>
    <property type="evidence" value="ECO:0007669"/>
    <property type="project" value="UniProtKB-KW"/>
</dbReference>
<comment type="catalytic activity">
    <reaction evidence="1">
        <text>a 4-O-methyl-thymidine in DNA + L-cysteinyl-[protein] = a thymidine in DNA + S-methyl-L-cysteinyl-[protein]</text>
        <dbReference type="Rhea" id="RHEA:53428"/>
        <dbReference type="Rhea" id="RHEA-COMP:10131"/>
        <dbReference type="Rhea" id="RHEA-COMP:10132"/>
        <dbReference type="Rhea" id="RHEA-COMP:13555"/>
        <dbReference type="Rhea" id="RHEA-COMP:13556"/>
        <dbReference type="ChEBI" id="CHEBI:29950"/>
        <dbReference type="ChEBI" id="CHEBI:82612"/>
        <dbReference type="ChEBI" id="CHEBI:137386"/>
        <dbReference type="ChEBI" id="CHEBI:137387"/>
        <dbReference type="EC" id="2.1.1.63"/>
    </reaction>
</comment>
<evidence type="ECO:0000256" key="4">
    <source>
        <dbReference type="ARBA" id="ARBA00022603"/>
    </source>
</evidence>
<dbReference type="InterPro" id="IPR036217">
    <property type="entry name" value="MethylDNA_cys_MeTrfase_DNAb"/>
</dbReference>
<feature type="domain" description="Methylated-DNA-[protein]-cysteine S-methyltransferase DNA binding" evidence="9">
    <location>
        <begin position="93"/>
        <end position="173"/>
    </location>
</feature>
<evidence type="ECO:0000259" key="9">
    <source>
        <dbReference type="Pfam" id="PF01035"/>
    </source>
</evidence>
<organism evidence="10 11">
    <name type="scientific">Rubinisphaera italica</name>
    <dbReference type="NCBI Taxonomy" id="2527969"/>
    <lineage>
        <taxon>Bacteria</taxon>
        <taxon>Pseudomonadati</taxon>
        <taxon>Planctomycetota</taxon>
        <taxon>Planctomycetia</taxon>
        <taxon>Planctomycetales</taxon>
        <taxon>Planctomycetaceae</taxon>
        <taxon>Rubinisphaera</taxon>
    </lineage>
</organism>
<evidence type="ECO:0000256" key="2">
    <source>
        <dbReference type="ARBA" id="ARBA00008711"/>
    </source>
</evidence>
<dbReference type="NCBIfam" id="TIGR00589">
    <property type="entry name" value="ogt"/>
    <property type="match status" value="1"/>
</dbReference>
<reference evidence="10 11" key="1">
    <citation type="submission" date="2019-02" db="EMBL/GenBank/DDBJ databases">
        <title>Deep-cultivation of Planctomycetes and their phenomic and genomic characterization uncovers novel biology.</title>
        <authorList>
            <person name="Wiegand S."/>
            <person name="Jogler M."/>
            <person name="Boedeker C."/>
            <person name="Pinto D."/>
            <person name="Vollmers J."/>
            <person name="Rivas-Marin E."/>
            <person name="Kohn T."/>
            <person name="Peeters S.H."/>
            <person name="Heuer A."/>
            <person name="Rast P."/>
            <person name="Oberbeckmann S."/>
            <person name="Bunk B."/>
            <person name="Jeske O."/>
            <person name="Meyerdierks A."/>
            <person name="Storesund J.E."/>
            <person name="Kallscheuer N."/>
            <person name="Luecker S."/>
            <person name="Lage O.M."/>
            <person name="Pohl T."/>
            <person name="Merkel B.J."/>
            <person name="Hornburger P."/>
            <person name="Mueller R.-W."/>
            <person name="Bruemmer F."/>
            <person name="Labrenz M."/>
            <person name="Spormann A.M."/>
            <person name="Op Den Camp H."/>
            <person name="Overmann J."/>
            <person name="Amann R."/>
            <person name="Jetten M.S.M."/>
            <person name="Mascher T."/>
            <person name="Medema M.H."/>
            <person name="Devos D.P."/>
            <person name="Kaster A.-K."/>
            <person name="Ovreas L."/>
            <person name="Rohde M."/>
            <person name="Galperin M.Y."/>
            <person name="Jogler C."/>
        </authorList>
    </citation>
    <scope>NUCLEOTIDE SEQUENCE [LARGE SCALE GENOMIC DNA]</scope>
    <source>
        <strain evidence="10 11">Pan54</strain>
    </source>
</reference>
<dbReference type="PROSITE" id="PS00374">
    <property type="entry name" value="MGMT"/>
    <property type="match status" value="1"/>
</dbReference>
<dbReference type="EC" id="2.1.1.63" evidence="3"/>
<dbReference type="InterPro" id="IPR036388">
    <property type="entry name" value="WH-like_DNA-bd_sf"/>
</dbReference>
<keyword evidence="7" id="KW-0234">DNA repair</keyword>
<dbReference type="InterPro" id="IPR014048">
    <property type="entry name" value="MethylDNA_cys_MeTrfase_DNA-bd"/>
</dbReference>
<evidence type="ECO:0000256" key="7">
    <source>
        <dbReference type="ARBA" id="ARBA00023204"/>
    </source>
</evidence>
<dbReference type="CDD" id="cd06445">
    <property type="entry name" value="ATase"/>
    <property type="match status" value="1"/>
</dbReference>
<dbReference type="Pfam" id="PF01035">
    <property type="entry name" value="DNA_binding_1"/>
    <property type="match status" value="1"/>
</dbReference>
<dbReference type="Gene3D" id="1.10.10.10">
    <property type="entry name" value="Winged helix-like DNA-binding domain superfamily/Winged helix DNA-binding domain"/>
    <property type="match status" value="1"/>
</dbReference>
<proteinExistence type="inferred from homology"/>
<dbReference type="FunFam" id="1.10.10.10:FF:000214">
    <property type="entry name" value="Methylated-DNA--protein-cysteine methyltransferase"/>
    <property type="match status" value="1"/>
</dbReference>
<dbReference type="RefSeq" id="WP_165441687.1">
    <property type="nucleotide sequence ID" value="NZ_SJPG01000001.1"/>
</dbReference>
<dbReference type="GO" id="GO:0003908">
    <property type="term" value="F:methylated-DNA-[protein]-cysteine S-methyltransferase activity"/>
    <property type="evidence" value="ECO:0007669"/>
    <property type="project" value="UniProtKB-EC"/>
</dbReference>
<dbReference type="PANTHER" id="PTHR10815">
    <property type="entry name" value="METHYLATED-DNA--PROTEIN-CYSTEINE METHYLTRANSFERASE"/>
    <property type="match status" value="1"/>
</dbReference>
<comment type="similarity">
    <text evidence="2">Belongs to the MGMT family.</text>
</comment>
<evidence type="ECO:0000313" key="11">
    <source>
        <dbReference type="Proteomes" id="UP000316095"/>
    </source>
</evidence>
<dbReference type="InterPro" id="IPR001497">
    <property type="entry name" value="MethylDNA_cys_MeTrfase_AS"/>
</dbReference>
<evidence type="ECO:0000256" key="6">
    <source>
        <dbReference type="ARBA" id="ARBA00022763"/>
    </source>
</evidence>